<evidence type="ECO:0000313" key="3">
    <source>
        <dbReference type="EMBL" id="KAK7283217.1"/>
    </source>
</evidence>
<dbReference type="PANTHER" id="PTHR31589:SF2">
    <property type="entry name" value="ASLB (DUF239)-RELATED"/>
    <property type="match status" value="1"/>
</dbReference>
<comment type="caution">
    <text evidence="3">The sequence shown here is derived from an EMBL/GenBank/DDBJ whole genome shotgun (WGS) entry which is preliminary data.</text>
</comment>
<dbReference type="Pfam" id="PF03080">
    <property type="entry name" value="Neprosin"/>
    <property type="match status" value="1"/>
</dbReference>
<dbReference type="EMBL" id="JAYWIO010000002">
    <property type="protein sequence ID" value="KAK7283217.1"/>
    <property type="molecule type" value="Genomic_DNA"/>
</dbReference>
<dbReference type="Gene3D" id="3.90.1320.10">
    <property type="entry name" value="Outer-capsid protein sigma 3, large lobe"/>
    <property type="match status" value="1"/>
</dbReference>
<protein>
    <recommendedName>
        <fullName evidence="2">Neprosin PEP catalytic domain-containing protein</fullName>
    </recommendedName>
</protein>
<dbReference type="Proteomes" id="UP001372338">
    <property type="component" value="Unassembled WGS sequence"/>
</dbReference>
<dbReference type="InterPro" id="IPR053168">
    <property type="entry name" value="Glutamic_endopeptidase"/>
</dbReference>
<sequence length="635" mass="70920">MHTWVRFEPEISLNLGLNLYKARQWLLALLSLYILVHQFTTLHDSWFIMGGEMKRCDQSGRRKSKVTVLLLGALLASCISLNLKAEARGSYSSLPLETEIDAKLKLLNKPGVKTIHSEDGDIIDCVDIYKQPAFDHPALKNHIIQEIPNFLLESKNKNVSNSENEVTQVWQRSGSCPKGTIPIRRIKKEDLLRTASLQRFGMKPPEPYKNSANRTNGDNLHFLNLNATINDLKDNTPDNRSQPHPSSMVTVALSLSLPGRNLFSSLPSTPPPNSSSVTPTPTPSPPIPIPKYPPPQKSTSHHPPPPKPPQPALKYHRHSKYHKPVRPGEVIFSDGDRSVIIGESGVYYVLPGAPFEFQFSYSERPKVKPLAIREPAFLPFAPPTMPRPWTAALGGICAQADINIWNPSPNVELPDDFTTAQMWLKTPNGRDLFESVEAGWMVNPVLFGDKSTRLFACWTRDSYMSTGCFNLKCPGFVQTSGGIALGTALSPLSSIRGPQYDFNFGLFLDPHTQNWWFKYNESPVGYFPAEILSGLRQSATLVEWGGQVFSTDVQKTPHTGTGMGSGQFSSRLHGQACYMKNIRIQDYSLQLKYPQFVDVMALEPHCYSALNYREGFVAEPTFYFGGPGRVFPYCP</sequence>
<gene>
    <name evidence="3" type="ORF">RIF29_12596</name>
</gene>
<feature type="compositionally biased region" description="Pro residues" evidence="1">
    <location>
        <begin position="280"/>
        <end position="311"/>
    </location>
</feature>
<evidence type="ECO:0000256" key="1">
    <source>
        <dbReference type="SAM" id="MobiDB-lite"/>
    </source>
</evidence>
<accession>A0AAN9P177</accession>
<name>A0AAN9P177_CROPI</name>
<organism evidence="3 4">
    <name type="scientific">Crotalaria pallida</name>
    <name type="common">Smooth rattlebox</name>
    <name type="synonym">Crotalaria striata</name>
    <dbReference type="NCBI Taxonomy" id="3830"/>
    <lineage>
        <taxon>Eukaryota</taxon>
        <taxon>Viridiplantae</taxon>
        <taxon>Streptophyta</taxon>
        <taxon>Embryophyta</taxon>
        <taxon>Tracheophyta</taxon>
        <taxon>Spermatophyta</taxon>
        <taxon>Magnoliopsida</taxon>
        <taxon>eudicotyledons</taxon>
        <taxon>Gunneridae</taxon>
        <taxon>Pentapetalae</taxon>
        <taxon>rosids</taxon>
        <taxon>fabids</taxon>
        <taxon>Fabales</taxon>
        <taxon>Fabaceae</taxon>
        <taxon>Papilionoideae</taxon>
        <taxon>50 kb inversion clade</taxon>
        <taxon>genistoids sensu lato</taxon>
        <taxon>core genistoids</taxon>
        <taxon>Crotalarieae</taxon>
        <taxon>Crotalaria</taxon>
    </lineage>
</organism>
<dbReference type="Pfam" id="PF14365">
    <property type="entry name" value="Neprosin_AP"/>
    <property type="match status" value="1"/>
</dbReference>
<feature type="region of interest" description="Disordered" evidence="1">
    <location>
        <begin position="198"/>
        <end position="219"/>
    </location>
</feature>
<proteinExistence type="predicted"/>
<evidence type="ECO:0000259" key="2">
    <source>
        <dbReference type="PROSITE" id="PS52045"/>
    </source>
</evidence>
<feature type="region of interest" description="Disordered" evidence="1">
    <location>
        <begin position="262"/>
        <end position="316"/>
    </location>
</feature>
<evidence type="ECO:0000313" key="4">
    <source>
        <dbReference type="Proteomes" id="UP001372338"/>
    </source>
</evidence>
<feature type="domain" description="Neprosin PEP catalytic" evidence="2">
    <location>
        <begin position="371"/>
        <end position="635"/>
    </location>
</feature>
<reference evidence="3 4" key="1">
    <citation type="submission" date="2024-01" db="EMBL/GenBank/DDBJ databases">
        <title>The genomes of 5 underutilized Papilionoideae crops provide insights into root nodulation and disease resistanc.</title>
        <authorList>
            <person name="Yuan L."/>
        </authorList>
    </citation>
    <scope>NUCLEOTIDE SEQUENCE [LARGE SCALE GENOMIC DNA]</scope>
    <source>
        <strain evidence="3">ZHUSHIDOU_FW_LH</strain>
        <tissue evidence="3">Leaf</tissue>
    </source>
</reference>
<dbReference type="AlphaFoldDB" id="A0AAN9P177"/>
<keyword evidence="4" id="KW-1185">Reference proteome</keyword>
<dbReference type="InterPro" id="IPR004314">
    <property type="entry name" value="Neprosin"/>
</dbReference>
<dbReference type="PANTHER" id="PTHR31589">
    <property type="entry name" value="PROTEIN, PUTATIVE (DUF239)-RELATED-RELATED"/>
    <property type="match status" value="1"/>
</dbReference>
<dbReference type="PROSITE" id="PS52045">
    <property type="entry name" value="NEPROSIN_PEP_CD"/>
    <property type="match status" value="1"/>
</dbReference>
<dbReference type="InterPro" id="IPR025521">
    <property type="entry name" value="Neprosin_propep"/>
</dbReference>